<evidence type="ECO:0000313" key="2">
    <source>
        <dbReference type="EMBL" id="WTU75083.1"/>
    </source>
</evidence>
<feature type="domain" description="DUF397" evidence="1">
    <location>
        <begin position="6"/>
        <end position="26"/>
    </location>
</feature>
<name>A0AAU2JUD9_9ACTN</name>
<feature type="domain" description="DUF397" evidence="1">
    <location>
        <begin position="27"/>
        <end position="78"/>
    </location>
</feature>
<proteinExistence type="predicted"/>
<gene>
    <name evidence="2" type="ORF">OG327_18155</name>
</gene>
<reference evidence="2" key="1">
    <citation type="submission" date="2022-10" db="EMBL/GenBank/DDBJ databases">
        <title>The complete genomes of actinobacterial strains from the NBC collection.</title>
        <authorList>
            <person name="Joergensen T.S."/>
            <person name="Alvarez Arevalo M."/>
            <person name="Sterndorff E.B."/>
            <person name="Faurdal D."/>
            <person name="Vuksanovic O."/>
            <person name="Mourched A.-S."/>
            <person name="Charusanti P."/>
            <person name="Shaw S."/>
            <person name="Blin K."/>
            <person name="Weber T."/>
        </authorList>
    </citation>
    <scope>NUCLEOTIDE SEQUENCE</scope>
    <source>
        <strain evidence="2">NBC_00049</strain>
    </source>
</reference>
<evidence type="ECO:0000259" key="1">
    <source>
        <dbReference type="Pfam" id="PF04149"/>
    </source>
</evidence>
<dbReference type="EMBL" id="CP108264">
    <property type="protein sequence ID" value="WTU75083.1"/>
    <property type="molecule type" value="Genomic_DNA"/>
</dbReference>
<dbReference type="InterPro" id="IPR007278">
    <property type="entry name" value="DUF397"/>
</dbReference>
<organism evidence="2">
    <name type="scientific">Streptomyces sp. NBC_00049</name>
    <dbReference type="NCBI Taxonomy" id="2903617"/>
    <lineage>
        <taxon>Bacteria</taxon>
        <taxon>Bacillati</taxon>
        <taxon>Actinomycetota</taxon>
        <taxon>Actinomycetes</taxon>
        <taxon>Kitasatosporales</taxon>
        <taxon>Streptomycetaceae</taxon>
        <taxon>Streptomyces</taxon>
    </lineage>
</organism>
<accession>A0AAU2JUD9</accession>
<sequence length="89" mass="9346">MSTSSLQWFKSSYSNPSGGDCVETAFDWRKSSHSAASEGECVEVADCGHAVHVRDSKNLGPTLTLAGKAWAEFAGWAKTRGPASGPTAL</sequence>
<protein>
    <submittedName>
        <fullName evidence="2">DUF397 domain-containing protein</fullName>
    </submittedName>
</protein>
<dbReference type="AlphaFoldDB" id="A0AAU2JUD9"/>
<dbReference type="Pfam" id="PF04149">
    <property type="entry name" value="DUF397"/>
    <property type="match status" value="2"/>
</dbReference>